<keyword evidence="2" id="KW-1185">Reference proteome</keyword>
<protein>
    <submittedName>
        <fullName evidence="1">Uncharacterized protein</fullName>
    </submittedName>
</protein>
<gene>
    <name evidence="1" type="ORF">ABC228_03655</name>
</gene>
<dbReference type="RefSeq" id="WP_345823723.1">
    <property type="nucleotide sequence ID" value="NZ_JBDIML010000001.1"/>
</dbReference>
<dbReference type="EMBL" id="JBDIML010000001">
    <property type="protein sequence ID" value="MEN2766270.1"/>
    <property type="molecule type" value="Genomic_DNA"/>
</dbReference>
<comment type="caution">
    <text evidence="1">The sequence shown here is derived from an EMBL/GenBank/DDBJ whole genome shotgun (WGS) entry which is preliminary data.</text>
</comment>
<evidence type="ECO:0000313" key="1">
    <source>
        <dbReference type="EMBL" id="MEN2766270.1"/>
    </source>
</evidence>
<dbReference type="Proteomes" id="UP001444625">
    <property type="component" value="Unassembled WGS sequence"/>
</dbReference>
<evidence type="ECO:0000313" key="2">
    <source>
        <dbReference type="Proteomes" id="UP001444625"/>
    </source>
</evidence>
<sequence>MYAVPCMYWNPYVTNGTFRSYPSQPQYWNTVQNHAYLNPYYYQQIPYRQEFNMDFGKILV</sequence>
<name>A0ABU9XE20_9BACI</name>
<proteinExistence type="predicted"/>
<reference evidence="1 2" key="1">
    <citation type="submission" date="2024-05" db="EMBL/GenBank/DDBJ databases">
        <authorList>
            <person name="Haq I."/>
            <person name="Ullah Z."/>
            <person name="Ahmad R."/>
            <person name="Li M."/>
            <person name="Tong Y."/>
        </authorList>
    </citation>
    <scope>NUCLEOTIDE SEQUENCE [LARGE SCALE GENOMIC DNA]</scope>
    <source>
        <strain evidence="1 2">16A2E</strain>
    </source>
</reference>
<accession>A0ABU9XE20</accession>
<organism evidence="1 2">
    <name type="scientific">Ornithinibacillus xuwenensis</name>
    <dbReference type="NCBI Taxonomy" id="3144668"/>
    <lineage>
        <taxon>Bacteria</taxon>
        <taxon>Bacillati</taxon>
        <taxon>Bacillota</taxon>
        <taxon>Bacilli</taxon>
        <taxon>Bacillales</taxon>
        <taxon>Bacillaceae</taxon>
        <taxon>Ornithinibacillus</taxon>
    </lineage>
</organism>